<dbReference type="SUPFAM" id="SSF52540">
    <property type="entry name" value="P-loop containing nucleoside triphosphate hydrolases"/>
    <property type="match status" value="1"/>
</dbReference>
<feature type="compositionally biased region" description="Basic and acidic residues" evidence="10">
    <location>
        <begin position="744"/>
        <end position="766"/>
    </location>
</feature>
<dbReference type="Pfam" id="PF07717">
    <property type="entry name" value="OB_NTP_bind"/>
    <property type="match status" value="1"/>
</dbReference>
<dbReference type="Gene3D" id="1.20.120.1080">
    <property type="match status" value="1"/>
</dbReference>
<dbReference type="InterPro" id="IPR011545">
    <property type="entry name" value="DEAD/DEAH_box_helicase_dom"/>
</dbReference>
<comment type="similarity">
    <text evidence="8">Belongs to the DEAD box helicase family. DEAH subfamily. DDX15/PRP43 sub-subfamily.</text>
</comment>
<keyword evidence="4 13" id="KW-0378">Hydrolase</keyword>
<dbReference type="Proteomes" id="UP001143981">
    <property type="component" value="Unassembled WGS sequence"/>
</dbReference>
<dbReference type="InterPro" id="IPR007502">
    <property type="entry name" value="Helicase-assoc_dom"/>
</dbReference>
<dbReference type="InterPro" id="IPR011709">
    <property type="entry name" value="DEAD-box_helicase_OB_fold"/>
</dbReference>
<evidence type="ECO:0000256" key="2">
    <source>
        <dbReference type="ARBA" id="ARBA00022664"/>
    </source>
</evidence>
<evidence type="ECO:0000313" key="14">
    <source>
        <dbReference type="Proteomes" id="UP001143981"/>
    </source>
</evidence>
<reference evidence="13" key="1">
    <citation type="submission" date="2022-07" db="EMBL/GenBank/DDBJ databases">
        <title>Phylogenomic reconstructions and comparative analyses of Kickxellomycotina fungi.</title>
        <authorList>
            <person name="Reynolds N.K."/>
            <person name="Stajich J.E."/>
            <person name="Barry K."/>
            <person name="Grigoriev I.V."/>
            <person name="Crous P."/>
            <person name="Smith M.E."/>
        </authorList>
    </citation>
    <scope>NUCLEOTIDE SEQUENCE</scope>
    <source>
        <strain evidence="13">BCRC 34381</strain>
    </source>
</reference>
<evidence type="ECO:0000256" key="6">
    <source>
        <dbReference type="ARBA" id="ARBA00022840"/>
    </source>
</evidence>
<dbReference type="InterPro" id="IPR001650">
    <property type="entry name" value="Helicase_C-like"/>
</dbReference>
<name>A0A9W7Y8C1_9FUNG</name>
<dbReference type="SMART" id="SM00487">
    <property type="entry name" value="DEXDc"/>
    <property type="match status" value="1"/>
</dbReference>
<dbReference type="InterPro" id="IPR048333">
    <property type="entry name" value="HA2_WH"/>
</dbReference>
<dbReference type="PANTHER" id="PTHR18934:SF109">
    <property type="entry name" value="ATP-DEPENDENT RNA HELICASE DHX15 HOMOLOG"/>
    <property type="match status" value="1"/>
</dbReference>
<dbReference type="CDD" id="cd17973">
    <property type="entry name" value="DEXHc_DHX15"/>
    <property type="match status" value="1"/>
</dbReference>
<dbReference type="GO" id="GO:0003723">
    <property type="term" value="F:RNA binding"/>
    <property type="evidence" value="ECO:0007669"/>
    <property type="project" value="TreeGrafter"/>
</dbReference>
<dbReference type="OrthoDB" id="10253254at2759"/>
<comment type="catalytic activity">
    <reaction evidence="9">
        <text>ATP + H2O = ADP + phosphate + H(+)</text>
        <dbReference type="Rhea" id="RHEA:13065"/>
        <dbReference type="ChEBI" id="CHEBI:15377"/>
        <dbReference type="ChEBI" id="CHEBI:15378"/>
        <dbReference type="ChEBI" id="CHEBI:30616"/>
        <dbReference type="ChEBI" id="CHEBI:43474"/>
        <dbReference type="ChEBI" id="CHEBI:456216"/>
        <dbReference type="EC" id="3.6.4.13"/>
    </reaction>
</comment>
<proteinExistence type="inferred from homology"/>
<dbReference type="Pfam" id="PF04408">
    <property type="entry name" value="WHD_HA2"/>
    <property type="match status" value="1"/>
</dbReference>
<keyword evidence="2" id="KW-0507">mRNA processing</keyword>
<dbReference type="CDD" id="cd18791">
    <property type="entry name" value="SF2_C_RHA"/>
    <property type="match status" value="1"/>
</dbReference>
<organism evidence="13 14">
    <name type="scientific">Coemansia biformis</name>
    <dbReference type="NCBI Taxonomy" id="1286918"/>
    <lineage>
        <taxon>Eukaryota</taxon>
        <taxon>Fungi</taxon>
        <taxon>Fungi incertae sedis</taxon>
        <taxon>Zoopagomycota</taxon>
        <taxon>Kickxellomycotina</taxon>
        <taxon>Kickxellomycetes</taxon>
        <taxon>Kickxellales</taxon>
        <taxon>Kickxellaceae</taxon>
        <taxon>Coemansia</taxon>
    </lineage>
</organism>
<dbReference type="FunFam" id="3.40.50.300:FF:001148">
    <property type="entry name" value="Pre-mRNA-splicing factor ATP-dependent RNA helicase DHX15/PRP43"/>
    <property type="match status" value="1"/>
</dbReference>
<evidence type="ECO:0000313" key="13">
    <source>
        <dbReference type="EMBL" id="KAJ1731613.1"/>
    </source>
</evidence>
<keyword evidence="14" id="KW-1185">Reference proteome</keyword>
<dbReference type="PROSITE" id="PS51194">
    <property type="entry name" value="HELICASE_CTER"/>
    <property type="match status" value="1"/>
</dbReference>
<keyword evidence="5 13" id="KW-0347">Helicase</keyword>
<evidence type="ECO:0000256" key="8">
    <source>
        <dbReference type="ARBA" id="ARBA00024333"/>
    </source>
</evidence>
<dbReference type="InterPro" id="IPR027417">
    <property type="entry name" value="P-loop_NTPase"/>
</dbReference>
<evidence type="ECO:0000256" key="9">
    <source>
        <dbReference type="ARBA" id="ARBA00047984"/>
    </source>
</evidence>
<feature type="domain" description="Helicase ATP-binding" evidence="11">
    <location>
        <begin position="85"/>
        <end position="250"/>
    </location>
</feature>
<dbReference type="GO" id="GO:0005524">
    <property type="term" value="F:ATP binding"/>
    <property type="evidence" value="ECO:0007669"/>
    <property type="project" value="UniProtKB-KW"/>
</dbReference>
<dbReference type="GO" id="GO:0005681">
    <property type="term" value="C:spliceosomal complex"/>
    <property type="evidence" value="ECO:0007669"/>
    <property type="project" value="UniProtKB-ARBA"/>
</dbReference>
<dbReference type="GO" id="GO:0003724">
    <property type="term" value="F:RNA helicase activity"/>
    <property type="evidence" value="ECO:0007669"/>
    <property type="project" value="UniProtKB-EC"/>
</dbReference>
<feature type="region of interest" description="Disordered" evidence="10">
    <location>
        <begin position="733"/>
        <end position="775"/>
    </location>
</feature>
<dbReference type="SMART" id="SM00847">
    <property type="entry name" value="HA2"/>
    <property type="match status" value="1"/>
</dbReference>
<gene>
    <name evidence="13" type="primary">PRP43</name>
    <name evidence="13" type="ORF">LPJ61_002453</name>
</gene>
<dbReference type="GO" id="GO:0006397">
    <property type="term" value="P:mRNA processing"/>
    <property type="evidence" value="ECO:0007669"/>
    <property type="project" value="UniProtKB-KW"/>
</dbReference>
<dbReference type="Gene3D" id="3.40.50.300">
    <property type="entry name" value="P-loop containing nucleotide triphosphate hydrolases"/>
    <property type="match status" value="2"/>
</dbReference>
<dbReference type="PROSITE" id="PS51192">
    <property type="entry name" value="HELICASE_ATP_BIND_1"/>
    <property type="match status" value="1"/>
</dbReference>
<evidence type="ECO:0000259" key="12">
    <source>
        <dbReference type="PROSITE" id="PS51194"/>
    </source>
</evidence>
<dbReference type="FunFam" id="3.40.50.300:FF:000007">
    <property type="entry name" value="Pre-mRNA-splicing factor ATP-dependent RNA helicase"/>
    <property type="match status" value="1"/>
</dbReference>
<evidence type="ECO:0000256" key="4">
    <source>
        <dbReference type="ARBA" id="ARBA00022801"/>
    </source>
</evidence>
<evidence type="ECO:0000256" key="3">
    <source>
        <dbReference type="ARBA" id="ARBA00022741"/>
    </source>
</evidence>
<dbReference type="Pfam" id="PF00271">
    <property type="entry name" value="Helicase_C"/>
    <property type="match status" value="1"/>
</dbReference>
<dbReference type="InterPro" id="IPR044756">
    <property type="entry name" value="DHX15_DEXHc"/>
</dbReference>
<dbReference type="SMART" id="SM00490">
    <property type="entry name" value="HELICc"/>
    <property type="match status" value="1"/>
</dbReference>
<protein>
    <recommendedName>
        <fullName evidence="1">RNA helicase</fullName>
        <ecNumber evidence="1">3.6.4.13</ecNumber>
    </recommendedName>
</protein>
<comment type="caution">
    <text evidence="13">The sequence shown here is derived from an EMBL/GenBank/DDBJ whole genome shotgun (WGS) entry which is preliminary data.</text>
</comment>
<sequence length="775" mass="87241">MSDIRDNPYLAHMHGGAEAAGGARGSEPNKAFAALVPGKTTAAQQEATEDSDCSGLTGRAFSQKYKSILAKRRELPVNKQRQKFLDLVHSNQFVVLVGETGSGKTTQIPQYMVLDMLPHVEGKMIACTQPRRVAATSVAQRVADEMDVKLGQEVGYSIRFEDCTSARTVLKYCTDGMLLREAMSDNMLSRYSAVILDEAHERTLNTDVLMSLMKNIAAQRLDIKIVVMSATLDSEKFQKYFNDAPLLTVPGRTYPVEIYYTPEPEADYLEAAIKTALQIHASEPEGDILLFLTGEEEIEEACRLLRARGDDLIRRANCGPLLVVPLYSTLPPAMQQKIFSKAPEPRTKGGAPGRKIVVSTNVAETSLTIDGIVYVVDPGFAKQKVYNPRVRVESLLVSPISRAAAQQRAGRAGRTRPGKCFRLYTEKSFNSDLIEQTYPEILRSNLGSIVLQLKKLGINDLVHLDLMDPCAPEVLMRALELLHYLGALDDDANLTPLGLAISEFPIDPQLAKMVVSAADYGCTNEALSIAAMLSVPNVFLRPREAQRAADMAKAEFAHMDGDHMTLLNVYHAFKSCADPTQWCWDNFLQYRSLKSADSIREQLRRIAANNEIPLVSNDFNSPDYYPQIRKALTAGFFMQVAHLERNGQYLTVKDNQLVLLHPSSVLERKPEWVAYNEFALTKRHYIRTVTEVKPEWLLDIAPHYYDLESFPPCEGKRILEKIALRNTIFREEQDMKKRRKDKKDRKDREGKDKKDKKDKDKKVKKDKEKRHRSKD</sequence>
<dbReference type="PANTHER" id="PTHR18934">
    <property type="entry name" value="ATP-DEPENDENT RNA HELICASE"/>
    <property type="match status" value="1"/>
</dbReference>
<evidence type="ECO:0000256" key="1">
    <source>
        <dbReference type="ARBA" id="ARBA00012552"/>
    </source>
</evidence>
<dbReference type="GO" id="GO:0016787">
    <property type="term" value="F:hydrolase activity"/>
    <property type="evidence" value="ECO:0007669"/>
    <property type="project" value="UniProtKB-KW"/>
</dbReference>
<feature type="domain" description="Helicase C-terminal" evidence="12">
    <location>
        <begin position="272"/>
        <end position="457"/>
    </location>
</feature>
<dbReference type="EMBL" id="JANBOI010000309">
    <property type="protein sequence ID" value="KAJ1731613.1"/>
    <property type="molecule type" value="Genomic_DNA"/>
</dbReference>
<dbReference type="Pfam" id="PF21010">
    <property type="entry name" value="HA2_C"/>
    <property type="match status" value="1"/>
</dbReference>
<evidence type="ECO:0000256" key="7">
    <source>
        <dbReference type="ARBA" id="ARBA00023187"/>
    </source>
</evidence>
<dbReference type="PROSITE" id="PS00690">
    <property type="entry name" value="DEAH_ATP_HELICASE"/>
    <property type="match status" value="1"/>
</dbReference>
<keyword evidence="7" id="KW-0508">mRNA splicing</keyword>
<evidence type="ECO:0000256" key="10">
    <source>
        <dbReference type="SAM" id="MobiDB-lite"/>
    </source>
</evidence>
<evidence type="ECO:0000259" key="11">
    <source>
        <dbReference type="PROSITE" id="PS51192"/>
    </source>
</evidence>
<evidence type="ECO:0000256" key="5">
    <source>
        <dbReference type="ARBA" id="ARBA00022806"/>
    </source>
</evidence>
<dbReference type="InterPro" id="IPR002464">
    <property type="entry name" value="DNA/RNA_helicase_DEAH_CS"/>
</dbReference>
<dbReference type="InterPro" id="IPR014001">
    <property type="entry name" value="Helicase_ATP-bd"/>
</dbReference>
<dbReference type="Pfam" id="PF00270">
    <property type="entry name" value="DEAD"/>
    <property type="match status" value="1"/>
</dbReference>
<keyword evidence="3" id="KW-0547">Nucleotide-binding</keyword>
<dbReference type="GO" id="GO:0008380">
    <property type="term" value="P:RNA splicing"/>
    <property type="evidence" value="ECO:0007669"/>
    <property type="project" value="UniProtKB-KW"/>
</dbReference>
<keyword evidence="6" id="KW-0067">ATP-binding</keyword>
<accession>A0A9W7Y8C1</accession>
<dbReference type="AlphaFoldDB" id="A0A9W7Y8C1"/>
<dbReference type="EC" id="3.6.4.13" evidence="1"/>